<feature type="domain" description="Integrase core" evidence="1">
    <location>
        <begin position="2"/>
        <end position="74"/>
    </location>
</feature>
<evidence type="ECO:0000313" key="2">
    <source>
        <dbReference type="EMBL" id="KAK0154204.1"/>
    </source>
</evidence>
<dbReference type="PANTHER" id="PTHR46791">
    <property type="entry name" value="EXPRESSED PROTEIN"/>
    <property type="match status" value="1"/>
</dbReference>
<name>A0AA47N9A8_MERPO</name>
<organism evidence="2 3">
    <name type="scientific">Merluccius polli</name>
    <name type="common">Benguela hake</name>
    <name type="synonym">Merluccius cadenati</name>
    <dbReference type="NCBI Taxonomy" id="89951"/>
    <lineage>
        <taxon>Eukaryota</taxon>
        <taxon>Metazoa</taxon>
        <taxon>Chordata</taxon>
        <taxon>Craniata</taxon>
        <taxon>Vertebrata</taxon>
        <taxon>Euteleostomi</taxon>
        <taxon>Actinopterygii</taxon>
        <taxon>Neopterygii</taxon>
        <taxon>Teleostei</taxon>
        <taxon>Neoteleostei</taxon>
        <taxon>Acanthomorphata</taxon>
        <taxon>Zeiogadaria</taxon>
        <taxon>Gadariae</taxon>
        <taxon>Gadiformes</taxon>
        <taxon>Gadoidei</taxon>
        <taxon>Merlucciidae</taxon>
        <taxon>Merluccius</taxon>
    </lineage>
</organism>
<keyword evidence="3" id="KW-1185">Reference proteome</keyword>
<dbReference type="EMBL" id="JAOPHQ010000577">
    <property type="protein sequence ID" value="KAK0154204.1"/>
    <property type="molecule type" value="Genomic_DNA"/>
</dbReference>
<dbReference type="AlphaFoldDB" id="A0AA47N9A8"/>
<gene>
    <name evidence="2" type="ORF">N1851_003716</name>
</gene>
<evidence type="ECO:0000259" key="1">
    <source>
        <dbReference type="Pfam" id="PF24764"/>
    </source>
</evidence>
<dbReference type="Pfam" id="PF24764">
    <property type="entry name" value="rva_4"/>
    <property type="match status" value="1"/>
</dbReference>
<sequence length="175" mass="20136">MSVTSIFYSVLHSLEDEGQLDPNNSTRLFCCHYVFLPHLQHSLNVFRDGWDNHPLRTEQNMTPNQMWAMGELQNPIHDPDDVEPLLPTPACLTTRLFQPLLPTPACPTTSPVADPCLSDYQPVADPCLSDYQPRCRPLPAKEALFCHRLIVWQDLVFSPEGRTKREKRNRRTRVD</sequence>
<evidence type="ECO:0000313" key="3">
    <source>
        <dbReference type="Proteomes" id="UP001174136"/>
    </source>
</evidence>
<protein>
    <recommendedName>
        <fullName evidence="1">Integrase core domain-containing protein</fullName>
    </recommendedName>
</protein>
<proteinExistence type="predicted"/>
<comment type="caution">
    <text evidence="2">The sequence shown here is derived from an EMBL/GenBank/DDBJ whole genome shotgun (WGS) entry which is preliminary data.</text>
</comment>
<accession>A0AA47N9A8</accession>
<dbReference type="InterPro" id="IPR058913">
    <property type="entry name" value="Integrase_dom_put"/>
</dbReference>
<reference evidence="2" key="1">
    <citation type="journal article" date="2023" name="Front. Mar. Sci.">
        <title>A new Merluccius polli reference genome to investigate the effects of global change in West African waters.</title>
        <authorList>
            <person name="Mateo J.L."/>
            <person name="Blanco-Fernandez C."/>
            <person name="Garcia-Vazquez E."/>
            <person name="Machado-Schiaffino G."/>
        </authorList>
    </citation>
    <scope>NUCLEOTIDE SEQUENCE</scope>
    <source>
        <strain evidence="2">C29</strain>
        <tissue evidence="2">Fin</tissue>
    </source>
</reference>
<dbReference type="Proteomes" id="UP001174136">
    <property type="component" value="Unassembled WGS sequence"/>
</dbReference>
<dbReference type="PANTHER" id="PTHR46791:SF11">
    <property type="entry name" value="INTEGRASE CATALYTIC DOMAIN-CONTAINING PROTEIN"/>
    <property type="match status" value="1"/>
</dbReference>